<keyword evidence="2" id="KW-0347">Helicase</keyword>
<feature type="transmembrane region" description="Helical" evidence="1">
    <location>
        <begin position="72"/>
        <end position="95"/>
    </location>
</feature>
<gene>
    <name evidence="2" type="ORF">H4Q32_000417</name>
</gene>
<protein>
    <submittedName>
        <fullName evidence="2">DExH-box ATP-dependent RNA helicase DExH13</fullName>
    </submittedName>
</protein>
<evidence type="ECO:0000313" key="3">
    <source>
        <dbReference type="Proteomes" id="UP000830375"/>
    </source>
</evidence>
<comment type="caution">
    <text evidence="2">The sequence shown here is derived from an EMBL/GenBank/DDBJ whole genome shotgun (WGS) entry which is preliminary data.</text>
</comment>
<keyword evidence="1" id="KW-1133">Transmembrane helix</keyword>
<dbReference type="EMBL" id="JACTAM010000022">
    <property type="protein sequence ID" value="KAI2650428.1"/>
    <property type="molecule type" value="Genomic_DNA"/>
</dbReference>
<keyword evidence="2" id="KW-0067">ATP-binding</keyword>
<dbReference type="Proteomes" id="UP000830375">
    <property type="component" value="Unassembled WGS sequence"/>
</dbReference>
<reference evidence="2 3" key="1">
    <citation type="submission" date="2022-01" db="EMBL/GenBank/DDBJ databases">
        <title>A high-quality chromosome-level genome assembly of rohu carp, Labeo rohita.</title>
        <authorList>
            <person name="Arick M.A. II"/>
            <person name="Hsu C.-Y."/>
            <person name="Magbanua Z."/>
            <person name="Pechanova O."/>
            <person name="Grover C."/>
            <person name="Miller E."/>
            <person name="Thrash A."/>
            <person name="Ezzel L."/>
            <person name="Alam S."/>
            <person name="Benzie J."/>
            <person name="Hamilton M."/>
            <person name="Karsi A."/>
            <person name="Lawrence M.L."/>
            <person name="Peterson D.G."/>
        </authorList>
    </citation>
    <scope>NUCLEOTIDE SEQUENCE [LARGE SCALE GENOMIC DNA]</scope>
    <source>
        <strain evidence="3">BAU-BD-2019</strain>
        <tissue evidence="2">Blood</tissue>
    </source>
</reference>
<proteinExistence type="predicted"/>
<name>A0ABQ8LLA8_LABRO</name>
<accession>A0ABQ8LLA8</accession>
<sequence length="101" mass="11108">MAVVWVSHGSSCSGSLLSSPWLLPPSSPPWTLFIVLLPEDRPPPEPPPTMTLLFSLPFHAARSRLPGGGSNVRVLCAIWTVYVCFSHCAHIWFFLSSFCPD</sequence>
<keyword evidence="1" id="KW-0812">Transmembrane</keyword>
<organism evidence="2 3">
    <name type="scientific">Labeo rohita</name>
    <name type="common">Indian major carp</name>
    <name type="synonym">Cyprinus rohita</name>
    <dbReference type="NCBI Taxonomy" id="84645"/>
    <lineage>
        <taxon>Eukaryota</taxon>
        <taxon>Metazoa</taxon>
        <taxon>Chordata</taxon>
        <taxon>Craniata</taxon>
        <taxon>Vertebrata</taxon>
        <taxon>Euteleostomi</taxon>
        <taxon>Actinopterygii</taxon>
        <taxon>Neopterygii</taxon>
        <taxon>Teleostei</taxon>
        <taxon>Ostariophysi</taxon>
        <taxon>Cypriniformes</taxon>
        <taxon>Cyprinidae</taxon>
        <taxon>Labeoninae</taxon>
        <taxon>Labeonini</taxon>
        <taxon>Labeo</taxon>
    </lineage>
</organism>
<keyword evidence="3" id="KW-1185">Reference proteome</keyword>
<evidence type="ECO:0000256" key="1">
    <source>
        <dbReference type="SAM" id="Phobius"/>
    </source>
</evidence>
<keyword evidence="2" id="KW-0378">Hydrolase</keyword>
<keyword evidence="2" id="KW-0547">Nucleotide-binding</keyword>
<dbReference type="GO" id="GO:0004386">
    <property type="term" value="F:helicase activity"/>
    <property type="evidence" value="ECO:0007669"/>
    <property type="project" value="UniProtKB-KW"/>
</dbReference>
<keyword evidence="1" id="KW-0472">Membrane</keyword>
<evidence type="ECO:0000313" key="2">
    <source>
        <dbReference type="EMBL" id="KAI2650428.1"/>
    </source>
</evidence>